<dbReference type="OrthoDB" id="2305498at2759"/>
<dbReference type="InterPro" id="IPR051873">
    <property type="entry name" value="KNR4/SMI1_regulator"/>
</dbReference>
<dbReference type="EMBL" id="KV722339">
    <property type="protein sequence ID" value="OCH95060.1"/>
    <property type="molecule type" value="Genomic_DNA"/>
</dbReference>
<feature type="domain" description="Knr4/Smi1-like" evidence="2">
    <location>
        <begin position="125"/>
        <end position="312"/>
    </location>
</feature>
<dbReference type="Proteomes" id="UP000250043">
    <property type="component" value="Unassembled WGS sequence"/>
</dbReference>
<dbReference type="SMART" id="SM00860">
    <property type="entry name" value="SMI1_KNR4"/>
    <property type="match status" value="1"/>
</dbReference>
<dbReference type="SUPFAM" id="SSF160631">
    <property type="entry name" value="SMI1/KNR4-like"/>
    <property type="match status" value="1"/>
</dbReference>
<feature type="compositionally biased region" description="Low complexity" evidence="1">
    <location>
        <begin position="50"/>
        <end position="59"/>
    </location>
</feature>
<evidence type="ECO:0000259" key="2">
    <source>
        <dbReference type="SMART" id="SM00860"/>
    </source>
</evidence>
<feature type="region of interest" description="Disordered" evidence="1">
    <location>
        <begin position="472"/>
        <end position="660"/>
    </location>
</feature>
<proteinExistence type="predicted"/>
<keyword evidence="4" id="KW-1185">Reference proteome</keyword>
<feature type="compositionally biased region" description="Low complexity" evidence="1">
    <location>
        <begin position="444"/>
        <end position="458"/>
    </location>
</feature>
<dbReference type="InterPro" id="IPR037883">
    <property type="entry name" value="Knr4/Smi1-like_sf"/>
</dbReference>
<feature type="region of interest" description="Disordered" evidence="1">
    <location>
        <begin position="413"/>
        <end position="458"/>
    </location>
</feature>
<dbReference type="GO" id="GO:0043332">
    <property type="term" value="C:mating projection tip"/>
    <property type="evidence" value="ECO:0007669"/>
    <property type="project" value="TreeGrafter"/>
</dbReference>
<feature type="compositionally biased region" description="Polar residues" evidence="1">
    <location>
        <begin position="487"/>
        <end position="498"/>
    </location>
</feature>
<evidence type="ECO:0000313" key="4">
    <source>
        <dbReference type="Proteomes" id="UP000250043"/>
    </source>
</evidence>
<feature type="compositionally biased region" description="Low complexity" evidence="1">
    <location>
        <begin position="9"/>
        <end position="21"/>
    </location>
</feature>
<dbReference type="InterPro" id="IPR018958">
    <property type="entry name" value="Knr4/Smi1-like_dom"/>
</dbReference>
<reference evidence="3 4" key="1">
    <citation type="submission" date="2016-07" db="EMBL/GenBank/DDBJ databases">
        <title>Draft genome of the white-rot fungus Obba rivulosa 3A-2.</title>
        <authorList>
            <consortium name="DOE Joint Genome Institute"/>
            <person name="Miettinen O."/>
            <person name="Riley R."/>
            <person name="Acob R."/>
            <person name="Barry K."/>
            <person name="Cullen D."/>
            <person name="De Vries R."/>
            <person name="Hainaut M."/>
            <person name="Hatakka A."/>
            <person name="Henrissat B."/>
            <person name="Hilden K."/>
            <person name="Kuo R."/>
            <person name="Labutti K."/>
            <person name="Lipzen A."/>
            <person name="Makela M.R."/>
            <person name="Sandor L."/>
            <person name="Spatafora J.W."/>
            <person name="Grigoriev I.V."/>
            <person name="Hibbett D.S."/>
        </authorList>
    </citation>
    <scope>NUCLEOTIDE SEQUENCE [LARGE SCALE GENOMIC DNA]</scope>
    <source>
        <strain evidence="3 4">3A-2</strain>
    </source>
</reference>
<protein>
    <recommendedName>
        <fullName evidence="2">Knr4/Smi1-like domain-containing protein</fullName>
    </recommendedName>
</protein>
<dbReference type="Pfam" id="PF09346">
    <property type="entry name" value="SMI1_KNR4"/>
    <property type="match status" value="1"/>
</dbReference>
<accession>A0A8E2J5K2</accession>
<feature type="compositionally biased region" description="Polar residues" evidence="1">
    <location>
        <begin position="611"/>
        <end position="621"/>
    </location>
</feature>
<evidence type="ECO:0000256" key="1">
    <source>
        <dbReference type="SAM" id="MobiDB-lite"/>
    </source>
</evidence>
<feature type="compositionally biased region" description="Polar residues" evidence="1">
    <location>
        <begin position="577"/>
        <end position="587"/>
    </location>
</feature>
<dbReference type="AlphaFoldDB" id="A0A8E2J5K2"/>
<sequence>MSWLTSLFSSKTSSRKAMSSTHEAFSLPTSSPGLSHPDAFNPDSLNTPNSAASSSYSYPPPSSGGAYDYVPSSAGPRSRPMSILPLHNAPLPPLPLYPPLSHTWDRLRLWLSREYPELGDTLNYGILPQDLAQIEMAFGFALPNPVRESYLCVDGQEAESAAGCSEGLFFGLTLLPLEDVLEEWRFWREVDDDPNTGANPKLREMMQSIPPGWVRREYSLRGWIPLVADKAGNYLGVDMNPGEGGSVGQVIVFGRDFDTKVVMWRGDGPGGWAKWLANFVDDLESGEGFELGGSNDSEGSEDSVGFESYFFDGVGGGQGDGGGDAGTGGLRLTGEYKGWSVLEAWADRSVRRWQETGLIPEAPSSVDKGKTPEKVPIGRLQLASVVSGSGAEVPIPVLVDAEEETSALATPLGNVTNQNLSQSRQSLPTISVTKPPAPKPVDLPSPESIESPSSALSYPEGDLEAAMTMTQIDGPPAGVLSGVPDITPSQTPLSGSSTHESRMHDPAPLSVAPSRSLTDSPEAMSSPAQATSTPDLLVDPEPSLGSAFVVSDTDDADGDMDTKSEDESPVLIDATEAQISSPVSTIRSIGDAAPRTSEDHNDLVVVEDSEVITSNSAQQPISAPMTKHEKKKSTSSVKSVKKAGQNGRRKKDSVSLKGSG</sequence>
<dbReference type="PANTHER" id="PTHR47432:SF1">
    <property type="entry name" value="CELL WALL ASSEMBLY REGULATOR SMI1"/>
    <property type="match status" value="1"/>
</dbReference>
<feature type="region of interest" description="Disordered" evidence="1">
    <location>
        <begin position="1"/>
        <end position="59"/>
    </location>
</feature>
<gene>
    <name evidence="3" type="ORF">OBBRIDRAFT_788798</name>
</gene>
<organism evidence="3 4">
    <name type="scientific">Obba rivulosa</name>
    <dbReference type="NCBI Taxonomy" id="1052685"/>
    <lineage>
        <taxon>Eukaryota</taxon>
        <taxon>Fungi</taxon>
        <taxon>Dikarya</taxon>
        <taxon>Basidiomycota</taxon>
        <taxon>Agaricomycotina</taxon>
        <taxon>Agaricomycetes</taxon>
        <taxon>Polyporales</taxon>
        <taxon>Gelatoporiaceae</taxon>
        <taxon>Obba</taxon>
    </lineage>
</organism>
<dbReference type="PANTHER" id="PTHR47432">
    <property type="entry name" value="CELL WALL ASSEMBLY REGULATOR SMI1"/>
    <property type="match status" value="1"/>
</dbReference>
<dbReference type="GO" id="GO:0070880">
    <property type="term" value="P:fungal-type cell wall beta-glucan biosynthetic process"/>
    <property type="evidence" value="ECO:0007669"/>
    <property type="project" value="TreeGrafter"/>
</dbReference>
<feature type="compositionally biased region" description="Polar residues" evidence="1">
    <location>
        <begin position="413"/>
        <end position="432"/>
    </location>
</feature>
<evidence type="ECO:0000313" key="3">
    <source>
        <dbReference type="EMBL" id="OCH95060.1"/>
    </source>
</evidence>
<name>A0A8E2J5K2_9APHY</name>